<keyword evidence="2" id="KW-0846">Cobalamin</keyword>
<gene>
    <name evidence="6" type="ORF">SAMN05660330_01278</name>
</gene>
<organism evidence="6 7">
    <name type="scientific">Desulforhopalus singaporensis</name>
    <dbReference type="NCBI Taxonomy" id="91360"/>
    <lineage>
        <taxon>Bacteria</taxon>
        <taxon>Pseudomonadati</taxon>
        <taxon>Thermodesulfobacteriota</taxon>
        <taxon>Desulfobulbia</taxon>
        <taxon>Desulfobulbales</taxon>
        <taxon>Desulfocapsaceae</taxon>
        <taxon>Desulforhopalus</taxon>
    </lineage>
</organism>
<dbReference type="InterPro" id="IPR006158">
    <property type="entry name" value="Cobalamin-bd"/>
</dbReference>
<keyword evidence="7" id="KW-1185">Reference proteome</keyword>
<evidence type="ECO:0000256" key="2">
    <source>
        <dbReference type="ARBA" id="ARBA00022628"/>
    </source>
</evidence>
<name>A0A1H0N739_9BACT</name>
<dbReference type="OrthoDB" id="9791348at2"/>
<sequence>MQEKTIRILVEDKKQVEAYEETFNVQMPKVGPDGKVTGLPKPFPREVNGVVRDGYRIYELAKKAEETGIPVLNPILGRNSAEETYKESLEMYKMADQLGITVFHFVHAEATRHIDPLDGRELIEQSRGKGGITPAGERDLVQLGAGEKHPMRVNATGDTPHLTIINSFIAGFDGTDIGPVIHVHFGGRGIHDYRTKVANGFKALEVCADNNIFVQTDSHKHLNNLDGTDGMALAMCLLAEGLAVKAELPRELSALQMNVAGINLIADIAAMRAFKQTMWSGSLVVVPETFQNPPADLIAEAAHFARMAVSAKLGGANFFRPKAAESVGIPTGASMAKAMWAAQNVFENTYSVELNDPAIEERKNEIIAEAMAVLKAVLNLENDPESEEINEKFWQKYDVEELIDLIVAAGKTGVLDAPKAGGWDLKRHVKTHRDKDGIRRYVPGFSPLGVDPGKCAFTEEPVKVNGVVTPTRKEKVVLGTVGADAHVSGINIIKEALEGAGFEVVFLRGMNLPETVAEVVAETGADILGMSNLLGLGMDLFPRASQRLAELELRDDVIVVAGGRIAEKEEEHSYYEQKIKDEGAGFLGVDGFFGPGTDPADFIRWIEERLAERAGKGE</sequence>
<evidence type="ECO:0000313" key="7">
    <source>
        <dbReference type="Proteomes" id="UP000199073"/>
    </source>
</evidence>
<dbReference type="GO" id="GO:0046872">
    <property type="term" value="F:metal ion binding"/>
    <property type="evidence" value="ECO:0007669"/>
    <property type="project" value="InterPro"/>
</dbReference>
<dbReference type="Proteomes" id="UP000199073">
    <property type="component" value="Unassembled WGS sequence"/>
</dbReference>
<evidence type="ECO:0000256" key="3">
    <source>
        <dbReference type="ARBA" id="ARBA00023235"/>
    </source>
</evidence>
<dbReference type="InterPro" id="IPR016176">
    <property type="entry name" value="Cbl-dep_enz_cat"/>
</dbReference>
<evidence type="ECO:0000259" key="5">
    <source>
        <dbReference type="PROSITE" id="PS51332"/>
    </source>
</evidence>
<proteinExistence type="predicted"/>
<reference evidence="6 7" key="1">
    <citation type="submission" date="2016-10" db="EMBL/GenBank/DDBJ databases">
        <authorList>
            <person name="de Groot N.N."/>
        </authorList>
    </citation>
    <scope>NUCLEOTIDE SEQUENCE [LARGE SCALE GENOMIC DNA]</scope>
    <source>
        <strain evidence="6 7">DSM 12130</strain>
    </source>
</reference>
<dbReference type="Gene3D" id="3.20.20.240">
    <property type="entry name" value="Methylmalonyl-CoA mutase"/>
    <property type="match status" value="1"/>
</dbReference>
<evidence type="ECO:0000313" key="6">
    <source>
        <dbReference type="EMBL" id="SDO88504.1"/>
    </source>
</evidence>
<dbReference type="PROSITE" id="PS51332">
    <property type="entry name" value="B12_BINDING"/>
    <property type="match status" value="1"/>
</dbReference>
<comment type="cofactor">
    <cofactor evidence="1">
        <name>adenosylcob(III)alamin</name>
        <dbReference type="ChEBI" id="CHEBI:18408"/>
    </cofactor>
</comment>
<feature type="domain" description="B12-binding" evidence="5">
    <location>
        <begin position="473"/>
        <end position="613"/>
    </location>
</feature>
<evidence type="ECO:0000256" key="1">
    <source>
        <dbReference type="ARBA" id="ARBA00001922"/>
    </source>
</evidence>
<dbReference type="RefSeq" id="WP_092220921.1">
    <property type="nucleotide sequence ID" value="NZ_FNJI01000007.1"/>
</dbReference>
<protein>
    <submittedName>
        <fullName evidence="6">2-methyleneglutarate mutase</fullName>
    </submittedName>
</protein>
<dbReference type="STRING" id="91360.SAMN05660330_01278"/>
<dbReference type="InterPro" id="IPR036724">
    <property type="entry name" value="Cobalamin-bd_sf"/>
</dbReference>
<dbReference type="GO" id="GO:0016853">
    <property type="term" value="F:isomerase activity"/>
    <property type="evidence" value="ECO:0007669"/>
    <property type="project" value="UniProtKB-KW"/>
</dbReference>
<keyword evidence="3" id="KW-0413">Isomerase</keyword>
<dbReference type="GO" id="GO:0031419">
    <property type="term" value="F:cobalamin binding"/>
    <property type="evidence" value="ECO:0007669"/>
    <property type="project" value="UniProtKB-KW"/>
</dbReference>
<dbReference type="SUPFAM" id="SSF51703">
    <property type="entry name" value="Cobalamin (vitamin B12)-dependent enzymes"/>
    <property type="match status" value="1"/>
</dbReference>
<dbReference type="Pfam" id="PF02310">
    <property type="entry name" value="B12-binding"/>
    <property type="match status" value="1"/>
</dbReference>
<keyword evidence="4" id="KW-0170">Cobalt</keyword>
<dbReference type="AlphaFoldDB" id="A0A1H0N739"/>
<dbReference type="EMBL" id="FNJI01000007">
    <property type="protein sequence ID" value="SDO88504.1"/>
    <property type="molecule type" value="Genomic_DNA"/>
</dbReference>
<accession>A0A1H0N739</accession>
<evidence type="ECO:0000256" key="4">
    <source>
        <dbReference type="ARBA" id="ARBA00023285"/>
    </source>
</evidence>
<dbReference type="Gene3D" id="3.40.50.280">
    <property type="entry name" value="Cobalamin-binding domain"/>
    <property type="match status" value="1"/>
</dbReference>
<dbReference type="SUPFAM" id="SSF52242">
    <property type="entry name" value="Cobalamin (vitamin B12)-binding domain"/>
    <property type="match status" value="1"/>
</dbReference>